<evidence type="ECO:0000313" key="10">
    <source>
        <dbReference type="EMBL" id="MDC7693898.1"/>
    </source>
</evidence>
<dbReference type="InterPro" id="IPR011527">
    <property type="entry name" value="ABC1_TM_dom"/>
</dbReference>
<comment type="caution">
    <text evidence="10">The sequence shown here is derived from an EMBL/GenBank/DDBJ whole genome shotgun (WGS) entry which is preliminary data.</text>
</comment>
<dbReference type="EMBL" id="JAQQKW010000003">
    <property type="protein sequence ID" value="MDC7693898.1"/>
    <property type="molecule type" value="Genomic_DNA"/>
</dbReference>
<evidence type="ECO:0000256" key="1">
    <source>
        <dbReference type="ARBA" id="ARBA00004651"/>
    </source>
</evidence>
<feature type="transmembrane region" description="Helical" evidence="7">
    <location>
        <begin position="198"/>
        <end position="217"/>
    </location>
</feature>
<keyword evidence="2 7" id="KW-0812">Transmembrane</keyword>
<organism evidence="10 11">
    <name type="scientific">Asticcacaulis currens</name>
    <dbReference type="NCBI Taxonomy" id="2984210"/>
    <lineage>
        <taxon>Bacteria</taxon>
        <taxon>Pseudomonadati</taxon>
        <taxon>Pseudomonadota</taxon>
        <taxon>Alphaproteobacteria</taxon>
        <taxon>Caulobacterales</taxon>
        <taxon>Caulobacteraceae</taxon>
        <taxon>Asticcacaulis</taxon>
    </lineage>
</organism>
<feature type="transmembrane region" description="Helical" evidence="7">
    <location>
        <begin position="170"/>
        <end position="192"/>
    </location>
</feature>
<feature type="domain" description="ABC transmembrane type-1" evidence="9">
    <location>
        <begin position="54"/>
        <end position="341"/>
    </location>
</feature>
<dbReference type="Gene3D" id="1.20.1560.10">
    <property type="entry name" value="ABC transporter type 1, transmembrane domain"/>
    <property type="match status" value="1"/>
</dbReference>
<accession>A0ABT5ID60</accession>
<reference evidence="10 11" key="1">
    <citation type="submission" date="2023-01" db="EMBL/GenBank/DDBJ databases">
        <title>Novel species of the genus Asticcacaulis isolated from rivers.</title>
        <authorList>
            <person name="Lu H."/>
        </authorList>
    </citation>
    <scope>NUCLEOTIDE SEQUENCE [LARGE SCALE GENOMIC DNA]</scope>
    <source>
        <strain evidence="10 11">DXS10W</strain>
    </source>
</reference>
<keyword evidence="4 10" id="KW-0067">ATP-binding</keyword>
<feature type="transmembrane region" description="Helical" evidence="7">
    <location>
        <begin position="284"/>
        <end position="303"/>
    </location>
</feature>
<evidence type="ECO:0000259" key="8">
    <source>
        <dbReference type="PROSITE" id="PS50893"/>
    </source>
</evidence>
<dbReference type="SUPFAM" id="SSF90123">
    <property type="entry name" value="ABC transporter transmembrane region"/>
    <property type="match status" value="1"/>
</dbReference>
<gene>
    <name evidence="10" type="ORF">PQU94_06330</name>
</gene>
<keyword evidence="3" id="KW-0547">Nucleotide-binding</keyword>
<proteinExistence type="predicted"/>
<dbReference type="PROSITE" id="PS00211">
    <property type="entry name" value="ABC_TRANSPORTER_1"/>
    <property type="match status" value="1"/>
</dbReference>
<protein>
    <submittedName>
        <fullName evidence="10">ABC transporter ATP-binding protein</fullName>
    </submittedName>
</protein>
<sequence length="622" mass="68618">MRAAPSESCAMLTALFRRFERLIDPFRPYPETTPPASIVPYFLVYLRQTWPAFAGVLAAGLLVTLTEVMIFRFIADIVDILNTTKPSQLWAQHGHYFIAMLLLLGLGWPLLVLIQSLLLQQGVTTNFPALIRWQSHRHVVRQSMSFFSNDFAGRVASKVVDSASSVRNTLITLCDTFLYVLVYFSSALYMFFQADIRLIVPLSLWLIVYGLICWRFVPKLSSASEQASEARSALVGRVVDSYTNIQTVKLFADPSREDAYVREALEDNTAKWQQQQRLITRLDILVACLNAALLLSTGVLAVWLWGQGLITVGAIALVGALTQRVLNMSGWVMFQVTSLFENIGTVQNGIETIARAHSVSDAPDAKALSVTTGEVQFDRIRFNYAEGKPALNGIDLTIAPGEKIGLVGPSGAGKSTLVNVFLRLYDLSEGHIRIDGQDIAHVMQDSLRAHIGMVTQDTSLLHRSIRANIAYGRPGASDEEIIEAARRAHAWDFIPDLRDNKGRSGLDAHVGERGVKLSGGQRQRIAIARVLLKNAPILIMDEATAALDSEVEAAIQDSLIELMADKTVIAIAHRLSTIARMDRLVVLEEGRIIETGTHAELLAAQGLYARLWARQTGGFIAE</sequence>
<dbReference type="Pfam" id="PF00664">
    <property type="entry name" value="ABC_membrane"/>
    <property type="match status" value="1"/>
</dbReference>
<dbReference type="PANTHER" id="PTHR24221:SF203">
    <property type="entry name" value="ATP-BINDING_PERMEASE FUSION ABC TRANSPORTER-RELATED"/>
    <property type="match status" value="1"/>
</dbReference>
<feature type="transmembrane region" description="Helical" evidence="7">
    <location>
        <begin position="52"/>
        <end position="75"/>
    </location>
</feature>
<dbReference type="SMART" id="SM00382">
    <property type="entry name" value="AAA"/>
    <property type="match status" value="1"/>
</dbReference>
<dbReference type="GO" id="GO:0005524">
    <property type="term" value="F:ATP binding"/>
    <property type="evidence" value="ECO:0007669"/>
    <property type="project" value="UniProtKB-KW"/>
</dbReference>
<dbReference type="InterPro" id="IPR027417">
    <property type="entry name" value="P-loop_NTPase"/>
</dbReference>
<evidence type="ECO:0000259" key="9">
    <source>
        <dbReference type="PROSITE" id="PS50929"/>
    </source>
</evidence>
<evidence type="ECO:0000256" key="4">
    <source>
        <dbReference type="ARBA" id="ARBA00022840"/>
    </source>
</evidence>
<evidence type="ECO:0000256" key="2">
    <source>
        <dbReference type="ARBA" id="ARBA00022692"/>
    </source>
</evidence>
<dbReference type="Proteomes" id="UP001216595">
    <property type="component" value="Unassembled WGS sequence"/>
</dbReference>
<name>A0ABT5ID60_9CAUL</name>
<evidence type="ECO:0000256" key="3">
    <source>
        <dbReference type="ARBA" id="ARBA00022741"/>
    </source>
</evidence>
<evidence type="ECO:0000256" key="7">
    <source>
        <dbReference type="SAM" id="Phobius"/>
    </source>
</evidence>
<dbReference type="InterPro" id="IPR003593">
    <property type="entry name" value="AAA+_ATPase"/>
</dbReference>
<keyword evidence="11" id="KW-1185">Reference proteome</keyword>
<dbReference type="InterPro" id="IPR039421">
    <property type="entry name" value="Type_1_exporter"/>
</dbReference>
<feature type="domain" description="ABC transporter" evidence="8">
    <location>
        <begin position="375"/>
        <end position="614"/>
    </location>
</feature>
<dbReference type="InterPro" id="IPR003439">
    <property type="entry name" value="ABC_transporter-like_ATP-bd"/>
</dbReference>
<dbReference type="PANTHER" id="PTHR24221">
    <property type="entry name" value="ATP-BINDING CASSETTE SUB-FAMILY B"/>
    <property type="match status" value="1"/>
</dbReference>
<dbReference type="Pfam" id="PF00005">
    <property type="entry name" value="ABC_tran"/>
    <property type="match status" value="1"/>
</dbReference>
<dbReference type="PROSITE" id="PS50893">
    <property type="entry name" value="ABC_TRANSPORTER_2"/>
    <property type="match status" value="1"/>
</dbReference>
<evidence type="ECO:0000256" key="6">
    <source>
        <dbReference type="ARBA" id="ARBA00023136"/>
    </source>
</evidence>
<dbReference type="RefSeq" id="WP_272740626.1">
    <property type="nucleotide sequence ID" value="NZ_JAQQKW010000003.1"/>
</dbReference>
<keyword evidence="6 7" id="KW-0472">Membrane</keyword>
<dbReference type="InterPro" id="IPR017871">
    <property type="entry name" value="ABC_transporter-like_CS"/>
</dbReference>
<evidence type="ECO:0000313" key="11">
    <source>
        <dbReference type="Proteomes" id="UP001216595"/>
    </source>
</evidence>
<dbReference type="Gene3D" id="3.40.50.300">
    <property type="entry name" value="P-loop containing nucleotide triphosphate hydrolases"/>
    <property type="match status" value="1"/>
</dbReference>
<dbReference type="SUPFAM" id="SSF52540">
    <property type="entry name" value="P-loop containing nucleoside triphosphate hydrolases"/>
    <property type="match status" value="1"/>
</dbReference>
<dbReference type="InterPro" id="IPR036640">
    <property type="entry name" value="ABC1_TM_sf"/>
</dbReference>
<dbReference type="PROSITE" id="PS50929">
    <property type="entry name" value="ABC_TM1F"/>
    <property type="match status" value="1"/>
</dbReference>
<feature type="transmembrane region" description="Helical" evidence="7">
    <location>
        <begin position="95"/>
        <end position="114"/>
    </location>
</feature>
<keyword evidence="5 7" id="KW-1133">Transmembrane helix</keyword>
<comment type="subcellular location">
    <subcellularLocation>
        <location evidence="1">Cell membrane</location>
        <topology evidence="1">Multi-pass membrane protein</topology>
    </subcellularLocation>
</comment>
<evidence type="ECO:0000256" key="5">
    <source>
        <dbReference type="ARBA" id="ARBA00022989"/>
    </source>
</evidence>